<organism evidence="3">
    <name type="scientific">Fagus sylvatica</name>
    <name type="common">Beechnut</name>
    <dbReference type="NCBI Taxonomy" id="28930"/>
    <lineage>
        <taxon>Eukaryota</taxon>
        <taxon>Viridiplantae</taxon>
        <taxon>Streptophyta</taxon>
        <taxon>Embryophyta</taxon>
        <taxon>Tracheophyta</taxon>
        <taxon>Spermatophyta</taxon>
        <taxon>Magnoliopsida</taxon>
        <taxon>eudicotyledons</taxon>
        <taxon>Gunneridae</taxon>
        <taxon>Pentapetalae</taxon>
        <taxon>rosids</taxon>
        <taxon>fabids</taxon>
        <taxon>Fagales</taxon>
        <taxon>Fagaceae</taxon>
        <taxon>Fagus</taxon>
    </lineage>
</organism>
<reference evidence="3" key="1">
    <citation type="submission" date="2018-02" db="EMBL/GenBank/DDBJ databases">
        <authorList>
            <person name="Cohen D.B."/>
            <person name="Kent A.D."/>
        </authorList>
    </citation>
    <scope>NUCLEOTIDE SEQUENCE</scope>
</reference>
<name>A0A2N9GZI7_FAGSY</name>
<feature type="domain" description="Aminotransferase-like plant mobile" evidence="2">
    <location>
        <begin position="39"/>
        <end position="117"/>
    </location>
</feature>
<gene>
    <name evidence="3" type="ORF">FSB_LOCUS32683</name>
</gene>
<dbReference type="EMBL" id="OIVN01002575">
    <property type="protein sequence ID" value="SPD04801.1"/>
    <property type="molecule type" value="Genomic_DNA"/>
</dbReference>
<evidence type="ECO:0000313" key="3">
    <source>
        <dbReference type="EMBL" id="SPD04801.1"/>
    </source>
</evidence>
<dbReference type="AlphaFoldDB" id="A0A2N9GZI7"/>
<dbReference type="InterPro" id="IPR019557">
    <property type="entry name" value="AminoTfrase-like_pln_mobile"/>
</dbReference>
<proteinExistence type="predicted"/>
<dbReference type="InterPro" id="IPR044824">
    <property type="entry name" value="MAIN-like"/>
</dbReference>
<dbReference type="GO" id="GO:0010073">
    <property type="term" value="P:meristem maintenance"/>
    <property type="evidence" value="ECO:0007669"/>
    <property type="project" value="InterPro"/>
</dbReference>
<dbReference type="Pfam" id="PF10536">
    <property type="entry name" value="PMD"/>
    <property type="match status" value="1"/>
</dbReference>
<dbReference type="PANTHER" id="PTHR46033:SF65">
    <property type="entry name" value="AMINOTRANSFERASE-LIKE PLANT MOBILE DOMAIN-CONTAINING PROTEIN"/>
    <property type="match status" value="1"/>
</dbReference>
<dbReference type="PANTHER" id="PTHR46033">
    <property type="entry name" value="PROTEIN MAIN-LIKE 2"/>
    <property type="match status" value="1"/>
</dbReference>
<accession>A0A2N9GZI7</accession>
<protein>
    <recommendedName>
        <fullName evidence="2">Aminotransferase-like plant mobile domain-containing protein</fullName>
    </recommendedName>
</protein>
<evidence type="ECO:0000259" key="2">
    <source>
        <dbReference type="Pfam" id="PF10536"/>
    </source>
</evidence>
<feature type="region of interest" description="Disordered" evidence="1">
    <location>
        <begin position="376"/>
        <end position="411"/>
    </location>
</feature>
<sequence>MTPTVADAFALTCLRPMGAFAHPLMTIGIGPSDDILNAICKFLACTSSKRVINYYLPIAQCLANGTPVDLSSFLLGELYRSLFLLSTEPKQSHGGPVWLIQMWAYSYFPSIAPELHPIIEPWSYGEAWMHARYPKEVPSYPTDFKLFSDSSRRRSPENFMPFKAKSAGFEHIASYVTPQPLQQISPSRKKIGGDSSSQKFATAEVSSDPLISLIDIVTDRVTAYNAELPEMAFDLRNQLMKFCQANLLQNAALKKAKEDLKLQAPILRLPASSEQGTRTSTKRKIPEVEEVNLDISTKGAKSSSKKRIAKKARVVEVILDSSIIEVEPLDEELDDTTAMSNLMRKLKEAKQLAAALNAKTKAEDAERKRLEAKELEKKKKEEEEKKKKKEEREKEKKEEAEAARRKAEQVVPRKAELTKQAVGAAMMSVQKVAQPTIEAQNMPDGLGDIEKLLEDVSLTLQQYQTPTKTSSTLTPLEPTKDQLQVAIDQLKELLQKPVGLWFFWMLAWQPMRRGIEPLVKKQTISKESQSCKLTNSTFKPRHQN</sequence>
<evidence type="ECO:0000256" key="1">
    <source>
        <dbReference type="SAM" id="MobiDB-lite"/>
    </source>
</evidence>